<dbReference type="Proteomes" id="UP000002059">
    <property type="component" value="Partially assembled WGS sequence"/>
</dbReference>
<sequence>MRLLCSVLHIGAGELGNAKPSRASLQKGRVGGSALKTTLRLLRVEDVRRHGTSSHPLWENLIEIIVAVVSVAGARWGGGVGWGERRWSLRSPSPALFSYG</sequence>
<gene>
    <name evidence="1" type="ORF">PAAG_08764</name>
</gene>
<dbReference type="HOGENOM" id="CLU_180945_0_0_1"/>
<accession>C1HDC3</accession>
<evidence type="ECO:0000313" key="2">
    <source>
        <dbReference type="Proteomes" id="UP000002059"/>
    </source>
</evidence>
<dbReference type="RefSeq" id="XP_002789355.2">
    <property type="nucleotide sequence ID" value="XM_002789309.2"/>
</dbReference>
<reference evidence="1 2" key="1">
    <citation type="journal article" date="2011" name="PLoS Genet.">
        <title>Comparative genomic analysis of human fungal pathogens causing paracoccidioidomycosis.</title>
        <authorList>
            <person name="Desjardins C.A."/>
            <person name="Champion M.D."/>
            <person name="Holder J.W."/>
            <person name="Muszewska A."/>
            <person name="Goldberg J."/>
            <person name="Bailao A.M."/>
            <person name="Brigido M.M."/>
            <person name="Ferreira M.E."/>
            <person name="Garcia A.M."/>
            <person name="Grynberg M."/>
            <person name="Gujja S."/>
            <person name="Heiman D.I."/>
            <person name="Henn M.R."/>
            <person name="Kodira C.D."/>
            <person name="Leon-Narvaez H."/>
            <person name="Longo L.V."/>
            <person name="Ma L.J."/>
            <person name="Malavazi I."/>
            <person name="Matsuo A.L."/>
            <person name="Morais F.V."/>
            <person name="Pereira M."/>
            <person name="Rodriguez-Brito S."/>
            <person name="Sakthikumar S."/>
            <person name="Salem-Izacc S.M."/>
            <person name="Sykes S.M."/>
            <person name="Teixeira M.M."/>
            <person name="Vallejo M.C."/>
            <person name="Walter M.E."/>
            <person name="Yandava C."/>
            <person name="Young S."/>
            <person name="Zeng Q."/>
            <person name="Zucker J."/>
            <person name="Felipe M.S."/>
            <person name="Goldman G.H."/>
            <person name="Haas B.J."/>
            <person name="McEwen J.G."/>
            <person name="Nino-Vega G."/>
            <person name="Puccia R."/>
            <person name="San-Blas G."/>
            <person name="Soares C.M."/>
            <person name="Birren B.W."/>
            <person name="Cuomo C.A."/>
        </authorList>
    </citation>
    <scope>NUCLEOTIDE SEQUENCE [LARGE SCALE GENOMIC DNA]</scope>
    <source>
        <strain evidence="2">ATCC MYA-826 / Pb01</strain>
    </source>
</reference>
<proteinExistence type="predicted"/>
<protein>
    <submittedName>
        <fullName evidence="1">Uncharacterized protein</fullName>
    </submittedName>
</protein>
<dbReference type="STRING" id="502779.C1HDC3"/>
<name>C1HDC3_PARBA</name>
<dbReference type="KEGG" id="pbl:PAAG_08764"/>
<evidence type="ECO:0000313" key="1">
    <source>
        <dbReference type="EMBL" id="EEH39495.2"/>
    </source>
</evidence>
<dbReference type="AlphaFoldDB" id="C1HDC3"/>
<organism evidence="1 2">
    <name type="scientific">Paracoccidioides lutzii (strain ATCC MYA-826 / Pb01)</name>
    <name type="common">Paracoccidioides brasiliensis</name>
    <dbReference type="NCBI Taxonomy" id="502779"/>
    <lineage>
        <taxon>Eukaryota</taxon>
        <taxon>Fungi</taxon>
        <taxon>Dikarya</taxon>
        <taxon>Ascomycota</taxon>
        <taxon>Pezizomycotina</taxon>
        <taxon>Eurotiomycetes</taxon>
        <taxon>Eurotiomycetidae</taxon>
        <taxon>Onygenales</taxon>
        <taxon>Ajellomycetaceae</taxon>
        <taxon>Paracoccidioides</taxon>
    </lineage>
</organism>
<dbReference type="EMBL" id="KN294036">
    <property type="protein sequence ID" value="EEH39495.2"/>
    <property type="molecule type" value="Genomic_DNA"/>
</dbReference>
<keyword evidence="2" id="KW-1185">Reference proteome</keyword>
<dbReference type="GeneID" id="9092538"/>
<dbReference type="VEuPathDB" id="FungiDB:PAAG_08764"/>